<evidence type="ECO:0000313" key="19">
    <source>
        <dbReference type="Proteomes" id="UP000669239"/>
    </source>
</evidence>
<keyword evidence="19" id="KW-1185">Reference proteome</keyword>
<dbReference type="GO" id="GO:0000155">
    <property type="term" value="F:phosphorelay sensor kinase activity"/>
    <property type="evidence" value="ECO:0007669"/>
    <property type="project" value="InterPro"/>
</dbReference>
<evidence type="ECO:0000256" key="4">
    <source>
        <dbReference type="ARBA" id="ARBA00022475"/>
    </source>
</evidence>
<sequence>MKLKTRLAVAFLTITIVPMMLFYLMAMVLGNYQAKSFIKEYGLTEPVDFFSGNSMQIFNRLTKRSQEDIRRTLDKNPGKYSDPDYLDSINAELKSHYAFLMVLKGDVIIYCGDDNIKEDEALCAQLPHFGAMKGDLEGGIYLDGESQHLIKQMDFTFPDGEAGTAFIISNVDDLVPEVKSMLREMLILGAMILMIAGIALTLWVYRSILSPLNKLQEATKKIRDGNLDFTLDVDADDEIGQLCQDFEEMRIRLRENADEKIQDDKENKELISNISHDLKTPITAIKGYVEGIMDGVAFSPERLDKYIRTIYNKANDMDRLIDELTFYSKIDTNKIPYAFTKINVAQYFRDCIEEVGLDMEARGIELGYFNYVDEDIVVIADAEQMKRVINNIISNSVKYLDKKKGIINIRIKDVGDFIQVEIEDNGKGIAAKDLPNIFDRFYRTDSSRNSSQGGSGIGLSIVRKIIEDHGGRIWATSKEGIGTEIHFVLRKYQEVIQDEQDTDRGR</sequence>
<dbReference type="PROSITE" id="PS50109">
    <property type="entry name" value="HIS_KIN"/>
    <property type="match status" value="1"/>
</dbReference>
<keyword evidence="7 14" id="KW-0812">Transmembrane</keyword>
<name>A0AAW5BNE1_9FIRM</name>
<dbReference type="Pfam" id="PF00512">
    <property type="entry name" value="HisKA"/>
    <property type="match status" value="1"/>
</dbReference>
<comment type="catalytic activity">
    <reaction evidence="1">
        <text>ATP + protein L-histidine = ADP + protein N-phospho-L-histidine.</text>
        <dbReference type="EC" id="2.7.13.3"/>
    </reaction>
</comment>
<dbReference type="EMBL" id="JAKNGE010000010">
    <property type="protein sequence ID" value="MCG4745760.1"/>
    <property type="molecule type" value="Genomic_DNA"/>
</dbReference>
<organism evidence="17 20">
    <name type="scientific">Enterocloster aldenensis</name>
    <dbReference type="NCBI Taxonomy" id="358742"/>
    <lineage>
        <taxon>Bacteria</taxon>
        <taxon>Bacillati</taxon>
        <taxon>Bacillota</taxon>
        <taxon>Clostridia</taxon>
        <taxon>Lachnospirales</taxon>
        <taxon>Lachnospiraceae</taxon>
        <taxon>Enterocloster</taxon>
    </lineage>
</organism>
<dbReference type="InterPro" id="IPR036890">
    <property type="entry name" value="HATPase_C_sf"/>
</dbReference>
<reference evidence="18" key="2">
    <citation type="submission" date="2020-02" db="EMBL/GenBank/DDBJ databases">
        <authorList>
            <person name="Littmann E."/>
            <person name="Sorbara M."/>
        </authorList>
    </citation>
    <scope>NUCLEOTIDE SEQUENCE</scope>
    <source>
        <strain evidence="18">MSK.1.17</strain>
    </source>
</reference>
<evidence type="ECO:0000256" key="8">
    <source>
        <dbReference type="ARBA" id="ARBA00022741"/>
    </source>
</evidence>
<evidence type="ECO:0000256" key="14">
    <source>
        <dbReference type="SAM" id="Phobius"/>
    </source>
</evidence>
<dbReference type="InterPro" id="IPR003594">
    <property type="entry name" value="HATPase_dom"/>
</dbReference>
<protein>
    <recommendedName>
        <fullName evidence="3">histidine kinase</fullName>
        <ecNumber evidence="3">2.7.13.3</ecNumber>
    </recommendedName>
</protein>
<evidence type="ECO:0000313" key="20">
    <source>
        <dbReference type="Proteomes" id="UP001299608"/>
    </source>
</evidence>
<dbReference type="PANTHER" id="PTHR45528">
    <property type="entry name" value="SENSOR HISTIDINE KINASE CPXA"/>
    <property type="match status" value="1"/>
</dbReference>
<evidence type="ECO:0000259" key="16">
    <source>
        <dbReference type="PROSITE" id="PS50885"/>
    </source>
</evidence>
<reference evidence="18 19" key="1">
    <citation type="journal article" date="2020" name="Cell Host Microbe">
        <title>Functional and Genomic Variation between Human-Derived Isolates of Lachnospiraceae Reveals Inter- and Intra-Species Diversity.</title>
        <authorList>
            <person name="Sorbara M.T."/>
            <person name="Littmann E.R."/>
            <person name="Fontana E."/>
            <person name="Moody T.U."/>
            <person name="Kohout C.E."/>
            <person name="Gjonbalaj M."/>
            <person name="Eaton V."/>
            <person name="Seok R."/>
            <person name="Leiner I.M."/>
            <person name="Pamer E.G."/>
        </authorList>
    </citation>
    <scope>NUCLEOTIDE SEQUENCE [LARGE SCALE GENOMIC DNA]</scope>
    <source>
        <strain evidence="18 19">MSK.1.17</strain>
    </source>
</reference>
<dbReference type="Proteomes" id="UP001299608">
    <property type="component" value="Unassembled WGS sequence"/>
</dbReference>
<dbReference type="Proteomes" id="UP000669239">
    <property type="component" value="Unassembled WGS sequence"/>
</dbReference>
<evidence type="ECO:0000313" key="17">
    <source>
        <dbReference type="EMBL" id="MCG4745760.1"/>
    </source>
</evidence>
<gene>
    <name evidence="18" type="ORF">G5B36_17825</name>
    <name evidence="17" type="ORF">L0N08_10090</name>
</gene>
<keyword evidence="8" id="KW-0547">Nucleotide-binding</keyword>
<evidence type="ECO:0000256" key="3">
    <source>
        <dbReference type="ARBA" id="ARBA00012438"/>
    </source>
</evidence>
<evidence type="ECO:0000313" key="18">
    <source>
        <dbReference type="EMBL" id="NSJ50548.1"/>
    </source>
</evidence>
<comment type="caution">
    <text evidence="17">The sequence shown here is derived from an EMBL/GenBank/DDBJ whole genome shotgun (WGS) entry which is preliminary data.</text>
</comment>
<evidence type="ECO:0000256" key="10">
    <source>
        <dbReference type="ARBA" id="ARBA00022840"/>
    </source>
</evidence>
<evidence type="ECO:0000256" key="6">
    <source>
        <dbReference type="ARBA" id="ARBA00022679"/>
    </source>
</evidence>
<dbReference type="FunFam" id="1.10.287.130:FF:000001">
    <property type="entry name" value="Two-component sensor histidine kinase"/>
    <property type="match status" value="1"/>
</dbReference>
<dbReference type="InterPro" id="IPR003661">
    <property type="entry name" value="HisK_dim/P_dom"/>
</dbReference>
<dbReference type="CDD" id="cd00075">
    <property type="entry name" value="HATPase"/>
    <property type="match status" value="1"/>
</dbReference>
<dbReference type="Gene3D" id="6.10.340.10">
    <property type="match status" value="1"/>
</dbReference>
<keyword evidence="13 14" id="KW-0472">Membrane</keyword>
<dbReference type="Pfam" id="PF02518">
    <property type="entry name" value="HATPase_c"/>
    <property type="match status" value="1"/>
</dbReference>
<dbReference type="PANTHER" id="PTHR45528:SF1">
    <property type="entry name" value="SENSOR HISTIDINE KINASE CPXA"/>
    <property type="match status" value="1"/>
</dbReference>
<dbReference type="GO" id="GO:0005886">
    <property type="term" value="C:plasma membrane"/>
    <property type="evidence" value="ECO:0007669"/>
    <property type="project" value="UniProtKB-SubCell"/>
</dbReference>
<feature type="domain" description="HAMP" evidence="16">
    <location>
        <begin position="206"/>
        <end position="258"/>
    </location>
</feature>
<accession>A0AAW5BNE1</accession>
<keyword evidence="6" id="KW-0808">Transferase</keyword>
<comment type="subcellular location">
    <subcellularLocation>
        <location evidence="2">Cell membrane</location>
        <topology evidence="2">Multi-pass membrane protein</topology>
    </subcellularLocation>
</comment>
<keyword evidence="12" id="KW-0902">Two-component regulatory system</keyword>
<dbReference type="SUPFAM" id="SSF158472">
    <property type="entry name" value="HAMP domain-like"/>
    <property type="match status" value="1"/>
</dbReference>
<dbReference type="InterPro" id="IPR005467">
    <property type="entry name" value="His_kinase_dom"/>
</dbReference>
<evidence type="ECO:0000256" key="11">
    <source>
        <dbReference type="ARBA" id="ARBA00022989"/>
    </source>
</evidence>
<dbReference type="SUPFAM" id="SSF47384">
    <property type="entry name" value="Homodimeric domain of signal transducing histidine kinase"/>
    <property type="match status" value="1"/>
</dbReference>
<evidence type="ECO:0000256" key="5">
    <source>
        <dbReference type="ARBA" id="ARBA00022553"/>
    </source>
</evidence>
<feature type="domain" description="Histidine kinase" evidence="15">
    <location>
        <begin position="273"/>
        <end position="493"/>
    </location>
</feature>
<keyword evidence="11 14" id="KW-1133">Transmembrane helix</keyword>
<dbReference type="Gene3D" id="1.10.287.130">
    <property type="match status" value="1"/>
</dbReference>
<dbReference type="InterPro" id="IPR036097">
    <property type="entry name" value="HisK_dim/P_sf"/>
</dbReference>
<evidence type="ECO:0000259" key="15">
    <source>
        <dbReference type="PROSITE" id="PS50109"/>
    </source>
</evidence>
<dbReference type="PRINTS" id="PR00344">
    <property type="entry name" value="BCTRLSENSOR"/>
</dbReference>
<dbReference type="GO" id="GO:0005524">
    <property type="term" value="F:ATP binding"/>
    <property type="evidence" value="ECO:0007669"/>
    <property type="project" value="UniProtKB-KW"/>
</dbReference>
<dbReference type="RefSeq" id="WP_117555362.1">
    <property type="nucleotide sequence ID" value="NZ_CAXTHN010000002.1"/>
</dbReference>
<keyword evidence="9 17" id="KW-0418">Kinase</keyword>
<evidence type="ECO:0000256" key="1">
    <source>
        <dbReference type="ARBA" id="ARBA00000085"/>
    </source>
</evidence>
<dbReference type="EC" id="2.7.13.3" evidence="3"/>
<dbReference type="SUPFAM" id="SSF55874">
    <property type="entry name" value="ATPase domain of HSP90 chaperone/DNA topoisomerase II/histidine kinase"/>
    <property type="match status" value="1"/>
</dbReference>
<evidence type="ECO:0000256" key="13">
    <source>
        <dbReference type="ARBA" id="ARBA00023136"/>
    </source>
</evidence>
<dbReference type="AlphaFoldDB" id="A0AAW5BNE1"/>
<dbReference type="SMART" id="SM00304">
    <property type="entry name" value="HAMP"/>
    <property type="match status" value="1"/>
</dbReference>
<feature type="transmembrane region" description="Helical" evidence="14">
    <location>
        <begin position="186"/>
        <end position="205"/>
    </location>
</feature>
<evidence type="ECO:0000256" key="12">
    <source>
        <dbReference type="ARBA" id="ARBA00023012"/>
    </source>
</evidence>
<dbReference type="FunFam" id="3.30.565.10:FF:000006">
    <property type="entry name" value="Sensor histidine kinase WalK"/>
    <property type="match status" value="1"/>
</dbReference>
<dbReference type="Gene3D" id="3.30.565.10">
    <property type="entry name" value="Histidine kinase-like ATPase, C-terminal domain"/>
    <property type="match status" value="1"/>
</dbReference>
<dbReference type="Pfam" id="PF00672">
    <property type="entry name" value="HAMP"/>
    <property type="match status" value="1"/>
</dbReference>
<keyword evidence="5" id="KW-0597">Phosphoprotein</keyword>
<dbReference type="SMART" id="SM00388">
    <property type="entry name" value="HisKA"/>
    <property type="match status" value="1"/>
</dbReference>
<dbReference type="CDD" id="cd00082">
    <property type="entry name" value="HisKA"/>
    <property type="match status" value="1"/>
</dbReference>
<dbReference type="InterPro" id="IPR050398">
    <property type="entry name" value="HssS/ArlS-like"/>
</dbReference>
<dbReference type="PROSITE" id="PS50885">
    <property type="entry name" value="HAMP"/>
    <property type="match status" value="1"/>
</dbReference>
<evidence type="ECO:0000256" key="7">
    <source>
        <dbReference type="ARBA" id="ARBA00022692"/>
    </source>
</evidence>
<keyword evidence="10" id="KW-0067">ATP-binding</keyword>
<dbReference type="EMBL" id="JAAITT010000027">
    <property type="protein sequence ID" value="NSJ50548.1"/>
    <property type="molecule type" value="Genomic_DNA"/>
</dbReference>
<keyword evidence="4" id="KW-1003">Cell membrane</keyword>
<proteinExistence type="predicted"/>
<reference evidence="17" key="3">
    <citation type="submission" date="2022-01" db="EMBL/GenBank/DDBJ databases">
        <title>Collection of gut derived symbiotic bacterial strains cultured from healthy donors.</title>
        <authorList>
            <person name="Lin H."/>
            <person name="Kohout C."/>
            <person name="Waligurski E."/>
            <person name="Pamer E.G."/>
        </authorList>
    </citation>
    <scope>NUCLEOTIDE SEQUENCE</scope>
    <source>
        <strain evidence="17">DFI.6.55</strain>
    </source>
</reference>
<evidence type="ECO:0000256" key="9">
    <source>
        <dbReference type="ARBA" id="ARBA00022777"/>
    </source>
</evidence>
<dbReference type="InterPro" id="IPR004358">
    <property type="entry name" value="Sig_transdc_His_kin-like_C"/>
</dbReference>
<dbReference type="CDD" id="cd06225">
    <property type="entry name" value="HAMP"/>
    <property type="match status" value="1"/>
</dbReference>
<dbReference type="InterPro" id="IPR003660">
    <property type="entry name" value="HAMP_dom"/>
</dbReference>
<evidence type="ECO:0000256" key="2">
    <source>
        <dbReference type="ARBA" id="ARBA00004651"/>
    </source>
</evidence>
<feature type="transmembrane region" description="Helical" evidence="14">
    <location>
        <begin position="6"/>
        <end position="29"/>
    </location>
</feature>
<dbReference type="SMART" id="SM00387">
    <property type="entry name" value="HATPase_c"/>
    <property type="match status" value="1"/>
</dbReference>